<reference evidence="1" key="2">
    <citation type="submission" date="2025-08" db="UniProtKB">
        <authorList>
            <consortium name="Ensembl"/>
        </authorList>
    </citation>
    <scope>IDENTIFICATION</scope>
</reference>
<organism evidence="1 2">
    <name type="scientific">Oncorhynchus mykiss</name>
    <name type="common">Rainbow trout</name>
    <name type="synonym">Salmo gairdneri</name>
    <dbReference type="NCBI Taxonomy" id="8022"/>
    <lineage>
        <taxon>Eukaryota</taxon>
        <taxon>Metazoa</taxon>
        <taxon>Chordata</taxon>
        <taxon>Craniata</taxon>
        <taxon>Vertebrata</taxon>
        <taxon>Euteleostomi</taxon>
        <taxon>Actinopterygii</taxon>
        <taxon>Neopterygii</taxon>
        <taxon>Teleostei</taxon>
        <taxon>Protacanthopterygii</taxon>
        <taxon>Salmoniformes</taxon>
        <taxon>Salmonidae</taxon>
        <taxon>Salmoninae</taxon>
        <taxon>Oncorhynchus</taxon>
    </lineage>
</organism>
<name>A0A8C7TSK0_ONCMY</name>
<protein>
    <submittedName>
        <fullName evidence="1">Uncharacterized protein</fullName>
    </submittedName>
</protein>
<keyword evidence="2" id="KW-1185">Reference proteome</keyword>
<accession>A0A8C7TSK0</accession>
<proteinExistence type="predicted"/>
<reference evidence="1" key="3">
    <citation type="submission" date="2025-09" db="UniProtKB">
        <authorList>
            <consortium name="Ensembl"/>
        </authorList>
    </citation>
    <scope>IDENTIFICATION</scope>
</reference>
<dbReference type="AlphaFoldDB" id="A0A8C7TSK0"/>
<reference evidence="1" key="1">
    <citation type="submission" date="2020-07" db="EMBL/GenBank/DDBJ databases">
        <title>A long reads based de novo assembly of the rainbow trout Arlee double haploid line genome.</title>
        <authorList>
            <person name="Gao G."/>
            <person name="Palti Y."/>
        </authorList>
    </citation>
    <scope>NUCLEOTIDE SEQUENCE [LARGE SCALE GENOMIC DNA]</scope>
</reference>
<dbReference type="Proteomes" id="UP000694395">
    <property type="component" value="Chromosome 17"/>
</dbReference>
<dbReference type="GeneTree" id="ENSGT00950000185997"/>
<sequence>ISVVTKDSKVIWKRLLIDGDGAVDNQSINVLLKNFTKWCNSTGFPEEGYIFTQYQRMLGTSA</sequence>
<evidence type="ECO:0000313" key="2">
    <source>
        <dbReference type="Proteomes" id="UP000694395"/>
    </source>
</evidence>
<dbReference type="Ensembl" id="ENSOMYT00000092853.2">
    <property type="protein sequence ID" value="ENSOMYP00000085220.2"/>
    <property type="gene ID" value="ENSOMYG00000039416.2"/>
</dbReference>
<evidence type="ECO:0000313" key="1">
    <source>
        <dbReference type="Ensembl" id="ENSOMYP00000085220.2"/>
    </source>
</evidence>